<dbReference type="RefSeq" id="XP_035348757.1">
    <property type="nucleotide sequence ID" value="XM_035492864.1"/>
</dbReference>
<dbReference type="GeneID" id="55997227"/>
<evidence type="ECO:0000256" key="1">
    <source>
        <dbReference type="SAM" id="MobiDB-lite"/>
    </source>
</evidence>
<evidence type="ECO:0000313" key="2">
    <source>
        <dbReference type="EMBL" id="QKX62583.1"/>
    </source>
</evidence>
<dbReference type="AlphaFoldDB" id="A0A7H8RDE9"/>
<accession>A0A7H8RDE9</accession>
<evidence type="ECO:0000313" key="3">
    <source>
        <dbReference type="Proteomes" id="UP000509510"/>
    </source>
</evidence>
<feature type="region of interest" description="Disordered" evidence="1">
    <location>
        <begin position="1"/>
        <end position="58"/>
    </location>
</feature>
<sequence length="96" mass="10866">MRSPFSANTDRDDVEDKDNDDNKDNKANTALSSIPTSSPYYKPRHDPNLEYPGLSNKPCPQYKRLKKSIAKYYLIPVEQLDQAVTTIELVMTCAAN</sequence>
<name>A0A7H8RDE9_TALRU</name>
<feature type="compositionally biased region" description="Polar residues" evidence="1">
    <location>
        <begin position="29"/>
        <end position="39"/>
    </location>
</feature>
<dbReference type="KEGG" id="trg:TRUGW13939_09744"/>
<gene>
    <name evidence="2" type="ORF">TRUGW13939_09744</name>
</gene>
<organism evidence="2 3">
    <name type="scientific">Talaromyces rugulosus</name>
    <name type="common">Penicillium rugulosum</name>
    <dbReference type="NCBI Taxonomy" id="121627"/>
    <lineage>
        <taxon>Eukaryota</taxon>
        <taxon>Fungi</taxon>
        <taxon>Dikarya</taxon>
        <taxon>Ascomycota</taxon>
        <taxon>Pezizomycotina</taxon>
        <taxon>Eurotiomycetes</taxon>
        <taxon>Eurotiomycetidae</taxon>
        <taxon>Eurotiales</taxon>
        <taxon>Trichocomaceae</taxon>
        <taxon>Talaromyces</taxon>
        <taxon>Talaromyces sect. Islandici</taxon>
    </lineage>
</organism>
<protein>
    <submittedName>
        <fullName evidence="2">Uncharacterized protein</fullName>
    </submittedName>
</protein>
<keyword evidence="3" id="KW-1185">Reference proteome</keyword>
<dbReference type="EMBL" id="CP055902">
    <property type="protein sequence ID" value="QKX62583.1"/>
    <property type="molecule type" value="Genomic_DNA"/>
</dbReference>
<reference evidence="3" key="1">
    <citation type="submission" date="2020-06" db="EMBL/GenBank/DDBJ databases">
        <title>A chromosome-scale genome assembly of Talaromyces rugulosus W13939.</title>
        <authorList>
            <person name="Wang B."/>
            <person name="Guo L."/>
            <person name="Ye K."/>
            <person name="Wang L."/>
        </authorList>
    </citation>
    <scope>NUCLEOTIDE SEQUENCE [LARGE SCALE GENOMIC DNA]</scope>
    <source>
        <strain evidence="3">W13939</strain>
    </source>
</reference>
<dbReference type="Proteomes" id="UP000509510">
    <property type="component" value="Chromosome V"/>
</dbReference>
<proteinExistence type="predicted"/>